<dbReference type="PROSITE" id="PS50110">
    <property type="entry name" value="RESPONSE_REGULATORY"/>
    <property type="match status" value="1"/>
</dbReference>
<feature type="modified residue" description="4-aspartylphosphate" evidence="1">
    <location>
        <position position="57"/>
    </location>
</feature>
<organism evidence="3 4">
    <name type="scientific">Luteimonas salinisoli</name>
    <dbReference type="NCBI Taxonomy" id="2752307"/>
    <lineage>
        <taxon>Bacteria</taxon>
        <taxon>Pseudomonadati</taxon>
        <taxon>Pseudomonadota</taxon>
        <taxon>Gammaproteobacteria</taxon>
        <taxon>Lysobacterales</taxon>
        <taxon>Lysobacteraceae</taxon>
        <taxon>Luteimonas</taxon>
    </lineage>
</organism>
<comment type="caution">
    <text evidence="3">The sequence shown here is derived from an EMBL/GenBank/DDBJ whole genome shotgun (WGS) entry which is preliminary data.</text>
</comment>
<dbReference type="AlphaFoldDB" id="A0A853J7B6"/>
<dbReference type="Gene3D" id="1.10.3210.10">
    <property type="entry name" value="Hypothetical protein af1432"/>
    <property type="match status" value="1"/>
</dbReference>
<name>A0A853J7B6_9GAMM</name>
<reference evidence="3 4" key="1">
    <citation type="submission" date="2020-07" db="EMBL/GenBank/DDBJ databases">
        <title>Luteimonas sp. SJ-92.</title>
        <authorList>
            <person name="Huang X.-X."/>
            <person name="Xu L."/>
            <person name="Sun J.-Q."/>
        </authorList>
    </citation>
    <scope>NUCLEOTIDE SEQUENCE [LARGE SCALE GENOMIC DNA]</scope>
    <source>
        <strain evidence="3 4">SJ-92</strain>
    </source>
</reference>
<evidence type="ECO:0000256" key="1">
    <source>
        <dbReference type="PROSITE-ProRule" id="PRU00169"/>
    </source>
</evidence>
<evidence type="ECO:0000259" key="2">
    <source>
        <dbReference type="PROSITE" id="PS50110"/>
    </source>
</evidence>
<dbReference type="GO" id="GO:0000160">
    <property type="term" value="P:phosphorelay signal transduction system"/>
    <property type="evidence" value="ECO:0007669"/>
    <property type="project" value="InterPro"/>
</dbReference>
<dbReference type="RefSeq" id="WP_180676768.1">
    <property type="nucleotide sequence ID" value="NZ_JACCKA010000009.1"/>
</dbReference>
<dbReference type="CDD" id="cd17569">
    <property type="entry name" value="REC_HupR-like"/>
    <property type="match status" value="1"/>
</dbReference>
<dbReference type="InterPro" id="IPR001789">
    <property type="entry name" value="Sig_transdc_resp-reg_receiver"/>
</dbReference>
<feature type="domain" description="Response regulatory" evidence="2">
    <location>
        <begin position="8"/>
        <end position="123"/>
    </location>
</feature>
<dbReference type="EMBL" id="JACCKA010000009">
    <property type="protein sequence ID" value="NZA24961.1"/>
    <property type="molecule type" value="Genomic_DNA"/>
</dbReference>
<dbReference type="Proteomes" id="UP000578091">
    <property type="component" value="Unassembled WGS sequence"/>
</dbReference>
<dbReference type="Pfam" id="PF00072">
    <property type="entry name" value="Response_reg"/>
    <property type="match status" value="1"/>
</dbReference>
<dbReference type="SUPFAM" id="SSF52172">
    <property type="entry name" value="CheY-like"/>
    <property type="match status" value="1"/>
</dbReference>
<evidence type="ECO:0000313" key="4">
    <source>
        <dbReference type="Proteomes" id="UP000578091"/>
    </source>
</evidence>
<dbReference type="PANTHER" id="PTHR45228">
    <property type="entry name" value="CYCLIC DI-GMP PHOSPHODIESTERASE TM_0186-RELATED"/>
    <property type="match status" value="1"/>
</dbReference>
<gene>
    <name evidence="3" type="ORF">H0E84_01040</name>
</gene>
<proteinExistence type="predicted"/>
<sequence>MSETALPRILCVDDEPNLLAALQRNLFGQFEVVTAGGGEAGLAAMAGAPPFDVVMSDMRMPAMDGATFLGLARERAPDTVRVLLTGQADTESAIAAINQGAIFRFLRKPCPTDELTATLHEAVRLHRRILVERELLETTLAGTIRMLTEVLSMVAPGAFHRSELLQTCVAHVADRLAWTDSWAVRVAASLSHVGCVGVPVDLLQRDLAGGELTEEERRLVESHPEVGHRLLAEIPRLGAVARIVRYQAAPPPYTEPDEVVRGAQLLRAALHLVRGLSRKESAASAIEGVRMLEPEIPADIVKALGSLRLRIHEGPRLARIRELMPGWRVERDIASTRGTMLLRQGSELSATAILALRNLQAAGAIEEPVLVSCGNDPDAPEPQQAPGAAVS</sequence>
<evidence type="ECO:0000313" key="3">
    <source>
        <dbReference type="EMBL" id="NZA24961.1"/>
    </source>
</evidence>
<dbReference type="InterPro" id="IPR011006">
    <property type="entry name" value="CheY-like_superfamily"/>
</dbReference>
<dbReference type="PANTHER" id="PTHR45228:SF8">
    <property type="entry name" value="TWO-COMPONENT RESPONSE REGULATOR-RELATED"/>
    <property type="match status" value="1"/>
</dbReference>
<dbReference type="Gene3D" id="3.40.50.2300">
    <property type="match status" value="1"/>
</dbReference>
<keyword evidence="1" id="KW-0597">Phosphoprotein</keyword>
<accession>A0A853J7B6</accession>
<keyword evidence="4" id="KW-1185">Reference proteome</keyword>
<protein>
    <submittedName>
        <fullName evidence="3">Response regulator</fullName>
    </submittedName>
</protein>
<dbReference type="InterPro" id="IPR052020">
    <property type="entry name" value="Cyclic_di-GMP/3'3'-cGAMP_PDE"/>
</dbReference>
<dbReference type="Pfam" id="PF13487">
    <property type="entry name" value="HD_5"/>
    <property type="match status" value="1"/>
</dbReference>
<dbReference type="SMART" id="SM00448">
    <property type="entry name" value="REC"/>
    <property type="match status" value="1"/>
</dbReference>